<dbReference type="AlphaFoldDB" id="D7U8R1"/>
<name>D7U8R1_VITVI</name>
<proteinExistence type="predicted"/>
<evidence type="ECO:0000313" key="1">
    <source>
        <dbReference type="EMBL" id="CBI39125.3"/>
    </source>
</evidence>
<protein>
    <submittedName>
        <fullName evidence="1">Uncharacterized protein</fullName>
    </submittedName>
</protein>
<reference evidence="2" key="1">
    <citation type="journal article" date="2007" name="Nature">
        <title>The grapevine genome sequence suggests ancestral hexaploidization in major angiosperm phyla.</title>
        <authorList>
            <consortium name="The French-Italian Public Consortium for Grapevine Genome Characterization."/>
            <person name="Jaillon O."/>
            <person name="Aury J.-M."/>
            <person name="Noel B."/>
            <person name="Policriti A."/>
            <person name="Clepet C."/>
            <person name="Casagrande A."/>
            <person name="Choisne N."/>
            <person name="Aubourg S."/>
            <person name="Vitulo N."/>
            <person name="Jubin C."/>
            <person name="Vezzi A."/>
            <person name="Legeai F."/>
            <person name="Hugueney P."/>
            <person name="Dasilva C."/>
            <person name="Horner D."/>
            <person name="Mica E."/>
            <person name="Jublot D."/>
            <person name="Poulain J."/>
            <person name="Bruyere C."/>
            <person name="Billault A."/>
            <person name="Segurens B."/>
            <person name="Gouyvenoux M."/>
            <person name="Ugarte E."/>
            <person name="Cattonaro F."/>
            <person name="Anthouard V."/>
            <person name="Vico V."/>
            <person name="Del Fabbro C."/>
            <person name="Alaux M."/>
            <person name="Di Gaspero G."/>
            <person name="Dumas V."/>
            <person name="Felice N."/>
            <person name="Paillard S."/>
            <person name="Juman I."/>
            <person name="Moroldo M."/>
            <person name="Scalabrin S."/>
            <person name="Canaguier A."/>
            <person name="Le Clainche I."/>
            <person name="Malacrida G."/>
            <person name="Durand E."/>
            <person name="Pesole G."/>
            <person name="Laucou V."/>
            <person name="Chatelet P."/>
            <person name="Merdinoglu D."/>
            <person name="Delledonne M."/>
            <person name="Pezzotti M."/>
            <person name="Lecharny A."/>
            <person name="Scarpelli C."/>
            <person name="Artiguenave F."/>
            <person name="Pe M.E."/>
            <person name="Valle G."/>
            <person name="Morgante M."/>
            <person name="Caboche M."/>
            <person name="Adam-Blondon A.-F."/>
            <person name="Weissenbach J."/>
            <person name="Quetier F."/>
            <person name="Wincker P."/>
        </authorList>
    </citation>
    <scope>NUCLEOTIDE SEQUENCE [LARGE SCALE GENOMIC DNA]</scope>
    <source>
        <strain evidence="2">cv. Pinot noir / PN40024</strain>
    </source>
</reference>
<dbReference type="InParanoid" id="D7U8R1"/>
<dbReference type="PaxDb" id="29760-VIT_08s0032g01010.t01"/>
<gene>
    <name evidence="1" type="ordered locus">VIT_08s0032g01010</name>
</gene>
<keyword evidence="2" id="KW-1185">Reference proteome</keyword>
<dbReference type="EMBL" id="FN596742">
    <property type="protein sequence ID" value="CBI39125.3"/>
    <property type="molecule type" value="Genomic_DNA"/>
</dbReference>
<accession>D7U8R1</accession>
<dbReference type="Proteomes" id="UP000009183">
    <property type="component" value="Chromosome 8"/>
</dbReference>
<evidence type="ECO:0000313" key="2">
    <source>
        <dbReference type="Proteomes" id="UP000009183"/>
    </source>
</evidence>
<sequence length="155" mass="17275">MPENHAFYFFKSGHIIPPPHPQSLPFLQLHPLGSSLQLHFFLTLSLRFLLSQSTNSFSSCSTSSPPPEGLPEVSLLWHGMPVASGRKLQGGRFMRAGSWRVRVLAPPCSLSASSRQPKPLELSFKKFHLILCCSPVLSEMKPCLWELTIHGQISQ</sequence>
<organism evidence="1 2">
    <name type="scientific">Vitis vinifera</name>
    <name type="common">Grape</name>
    <dbReference type="NCBI Taxonomy" id="29760"/>
    <lineage>
        <taxon>Eukaryota</taxon>
        <taxon>Viridiplantae</taxon>
        <taxon>Streptophyta</taxon>
        <taxon>Embryophyta</taxon>
        <taxon>Tracheophyta</taxon>
        <taxon>Spermatophyta</taxon>
        <taxon>Magnoliopsida</taxon>
        <taxon>eudicotyledons</taxon>
        <taxon>Gunneridae</taxon>
        <taxon>Pentapetalae</taxon>
        <taxon>rosids</taxon>
        <taxon>Vitales</taxon>
        <taxon>Vitaceae</taxon>
        <taxon>Viteae</taxon>
        <taxon>Vitis</taxon>
    </lineage>
</organism>
<dbReference type="HOGENOM" id="CLU_1698694_0_0_1"/>